<evidence type="ECO:0000256" key="2">
    <source>
        <dbReference type="ARBA" id="ARBA00022692"/>
    </source>
</evidence>
<feature type="transmembrane region" description="Helical" evidence="5">
    <location>
        <begin position="390"/>
        <end position="411"/>
    </location>
</feature>
<dbReference type="InParanoid" id="B4LDP2"/>
<proteinExistence type="predicted"/>
<evidence type="ECO:0000259" key="6">
    <source>
        <dbReference type="Pfam" id="PF13906"/>
    </source>
</evidence>
<evidence type="ECO:0000313" key="7">
    <source>
        <dbReference type="EMBL" id="EDW70003.1"/>
    </source>
</evidence>
<dbReference type="GO" id="GO:0061459">
    <property type="term" value="F:L-arginine transmembrane transporter activity"/>
    <property type="evidence" value="ECO:0007669"/>
    <property type="project" value="TreeGrafter"/>
</dbReference>
<dbReference type="OMA" id="VFCYAAF"/>
<keyword evidence="8" id="KW-1185">Reference proteome</keyword>
<name>B4LDP2_DROVI</name>
<dbReference type="Gene3D" id="1.20.1740.10">
    <property type="entry name" value="Amino acid/polyamine transporter I"/>
    <property type="match status" value="1"/>
</dbReference>
<evidence type="ECO:0000256" key="4">
    <source>
        <dbReference type="ARBA" id="ARBA00023136"/>
    </source>
</evidence>
<dbReference type="GO" id="GO:0097638">
    <property type="term" value="P:L-arginine import across plasma membrane"/>
    <property type="evidence" value="ECO:0007669"/>
    <property type="project" value="TreeGrafter"/>
</dbReference>
<feature type="transmembrane region" description="Helical" evidence="5">
    <location>
        <begin position="91"/>
        <end position="112"/>
    </location>
</feature>
<dbReference type="PhylomeDB" id="B4LDP2"/>
<reference evidence="7 8" key="1">
    <citation type="journal article" date="2007" name="Nature">
        <title>Evolution of genes and genomes on the Drosophila phylogeny.</title>
        <authorList>
            <consortium name="Drosophila 12 Genomes Consortium"/>
            <person name="Clark A.G."/>
            <person name="Eisen M.B."/>
            <person name="Smith D.R."/>
            <person name="Bergman C.M."/>
            <person name="Oliver B."/>
            <person name="Markow T.A."/>
            <person name="Kaufman T.C."/>
            <person name="Kellis M."/>
            <person name="Gelbart W."/>
            <person name="Iyer V.N."/>
            <person name="Pollard D.A."/>
            <person name="Sackton T.B."/>
            <person name="Larracuente A.M."/>
            <person name="Singh N.D."/>
            <person name="Abad J.P."/>
            <person name="Abt D.N."/>
            <person name="Adryan B."/>
            <person name="Aguade M."/>
            <person name="Akashi H."/>
            <person name="Anderson W.W."/>
            <person name="Aquadro C.F."/>
            <person name="Ardell D.H."/>
            <person name="Arguello R."/>
            <person name="Artieri C.G."/>
            <person name="Barbash D.A."/>
            <person name="Barker D."/>
            <person name="Barsanti P."/>
            <person name="Batterham P."/>
            <person name="Batzoglou S."/>
            <person name="Begun D."/>
            <person name="Bhutkar A."/>
            <person name="Blanco E."/>
            <person name="Bosak S.A."/>
            <person name="Bradley R.K."/>
            <person name="Brand A.D."/>
            <person name="Brent M.R."/>
            <person name="Brooks A.N."/>
            <person name="Brown R.H."/>
            <person name="Butlin R.K."/>
            <person name="Caggese C."/>
            <person name="Calvi B.R."/>
            <person name="Bernardo de Carvalho A."/>
            <person name="Caspi A."/>
            <person name="Castrezana S."/>
            <person name="Celniker S.E."/>
            <person name="Chang J.L."/>
            <person name="Chapple C."/>
            <person name="Chatterji S."/>
            <person name="Chinwalla A."/>
            <person name="Civetta A."/>
            <person name="Clifton S.W."/>
            <person name="Comeron J.M."/>
            <person name="Costello J.C."/>
            <person name="Coyne J.A."/>
            <person name="Daub J."/>
            <person name="David R.G."/>
            <person name="Delcher A.L."/>
            <person name="Delehaunty K."/>
            <person name="Do C.B."/>
            <person name="Ebling H."/>
            <person name="Edwards K."/>
            <person name="Eickbush T."/>
            <person name="Evans J.D."/>
            <person name="Filipski A."/>
            <person name="Findeiss S."/>
            <person name="Freyhult E."/>
            <person name="Fulton L."/>
            <person name="Fulton R."/>
            <person name="Garcia A.C."/>
            <person name="Gardiner A."/>
            <person name="Garfield D.A."/>
            <person name="Garvin B.E."/>
            <person name="Gibson G."/>
            <person name="Gilbert D."/>
            <person name="Gnerre S."/>
            <person name="Godfrey J."/>
            <person name="Good R."/>
            <person name="Gotea V."/>
            <person name="Gravely B."/>
            <person name="Greenberg A.J."/>
            <person name="Griffiths-Jones S."/>
            <person name="Gross S."/>
            <person name="Guigo R."/>
            <person name="Gustafson E.A."/>
            <person name="Haerty W."/>
            <person name="Hahn M.W."/>
            <person name="Halligan D.L."/>
            <person name="Halpern A.L."/>
            <person name="Halter G.M."/>
            <person name="Han M.V."/>
            <person name="Heger A."/>
            <person name="Hillier L."/>
            <person name="Hinrichs A.S."/>
            <person name="Holmes I."/>
            <person name="Hoskins R.A."/>
            <person name="Hubisz M.J."/>
            <person name="Hultmark D."/>
            <person name="Huntley M.A."/>
            <person name="Jaffe D.B."/>
            <person name="Jagadeeshan S."/>
            <person name="Jeck W.R."/>
            <person name="Johnson J."/>
            <person name="Jones C.D."/>
            <person name="Jordan W.C."/>
            <person name="Karpen G.H."/>
            <person name="Kataoka E."/>
            <person name="Keightley P.D."/>
            <person name="Kheradpour P."/>
            <person name="Kirkness E.F."/>
            <person name="Koerich L.B."/>
            <person name="Kristiansen K."/>
            <person name="Kudrna D."/>
            <person name="Kulathinal R.J."/>
            <person name="Kumar S."/>
            <person name="Kwok R."/>
            <person name="Lander E."/>
            <person name="Langley C.H."/>
            <person name="Lapoint R."/>
            <person name="Lazzaro B.P."/>
            <person name="Lee S.J."/>
            <person name="Levesque L."/>
            <person name="Li R."/>
            <person name="Lin C.F."/>
            <person name="Lin M.F."/>
            <person name="Lindblad-Toh K."/>
            <person name="Llopart A."/>
            <person name="Long M."/>
            <person name="Low L."/>
            <person name="Lozovsky E."/>
            <person name="Lu J."/>
            <person name="Luo M."/>
            <person name="Machado C.A."/>
            <person name="Makalowski W."/>
            <person name="Marzo M."/>
            <person name="Matsuda M."/>
            <person name="Matzkin L."/>
            <person name="McAllister B."/>
            <person name="McBride C.S."/>
            <person name="McKernan B."/>
            <person name="McKernan K."/>
            <person name="Mendez-Lago M."/>
            <person name="Minx P."/>
            <person name="Mollenhauer M.U."/>
            <person name="Montooth K."/>
            <person name="Mount S.M."/>
            <person name="Mu X."/>
            <person name="Myers E."/>
            <person name="Negre B."/>
            <person name="Newfeld S."/>
            <person name="Nielsen R."/>
            <person name="Noor M.A."/>
            <person name="O'Grady P."/>
            <person name="Pachter L."/>
            <person name="Papaceit M."/>
            <person name="Parisi M.J."/>
            <person name="Parisi M."/>
            <person name="Parts L."/>
            <person name="Pedersen J.S."/>
            <person name="Pesole G."/>
            <person name="Phillippy A.M."/>
            <person name="Ponting C.P."/>
            <person name="Pop M."/>
            <person name="Porcelli D."/>
            <person name="Powell J.R."/>
            <person name="Prohaska S."/>
            <person name="Pruitt K."/>
            <person name="Puig M."/>
            <person name="Quesneville H."/>
            <person name="Ram K.R."/>
            <person name="Rand D."/>
            <person name="Rasmussen M.D."/>
            <person name="Reed L.K."/>
            <person name="Reenan R."/>
            <person name="Reily A."/>
            <person name="Remington K.A."/>
            <person name="Rieger T.T."/>
            <person name="Ritchie M.G."/>
            <person name="Robin C."/>
            <person name="Rogers Y.H."/>
            <person name="Rohde C."/>
            <person name="Rozas J."/>
            <person name="Rubenfield M.J."/>
            <person name="Ruiz A."/>
            <person name="Russo S."/>
            <person name="Salzberg S.L."/>
            <person name="Sanchez-Gracia A."/>
            <person name="Saranga D.J."/>
            <person name="Sato H."/>
            <person name="Schaeffer S.W."/>
            <person name="Schatz M.C."/>
            <person name="Schlenke T."/>
            <person name="Schwartz R."/>
            <person name="Segarra C."/>
            <person name="Singh R.S."/>
            <person name="Sirot L."/>
            <person name="Sirota M."/>
            <person name="Sisneros N.B."/>
            <person name="Smith C.D."/>
            <person name="Smith T.F."/>
            <person name="Spieth J."/>
            <person name="Stage D.E."/>
            <person name="Stark A."/>
            <person name="Stephan W."/>
            <person name="Strausberg R.L."/>
            <person name="Strempel S."/>
            <person name="Sturgill D."/>
            <person name="Sutton G."/>
            <person name="Sutton G.G."/>
            <person name="Tao W."/>
            <person name="Teichmann S."/>
            <person name="Tobari Y.N."/>
            <person name="Tomimura Y."/>
            <person name="Tsolas J.M."/>
            <person name="Valente V.L."/>
            <person name="Venter E."/>
            <person name="Venter J.C."/>
            <person name="Vicario S."/>
            <person name="Vieira F.G."/>
            <person name="Vilella A.J."/>
            <person name="Villasante A."/>
            <person name="Walenz B."/>
            <person name="Wang J."/>
            <person name="Wasserman M."/>
            <person name="Watts T."/>
            <person name="Wilson D."/>
            <person name="Wilson R.K."/>
            <person name="Wing R.A."/>
            <person name="Wolfner M.F."/>
            <person name="Wong A."/>
            <person name="Wong G.K."/>
            <person name="Wu C.I."/>
            <person name="Wu G."/>
            <person name="Yamamoto D."/>
            <person name="Yang H.P."/>
            <person name="Yang S.P."/>
            <person name="Yorke J.A."/>
            <person name="Yoshida K."/>
            <person name="Zdobnov E."/>
            <person name="Zhang P."/>
            <person name="Zhang Y."/>
            <person name="Zimin A.V."/>
            <person name="Baldwin J."/>
            <person name="Abdouelleil A."/>
            <person name="Abdulkadir J."/>
            <person name="Abebe A."/>
            <person name="Abera B."/>
            <person name="Abreu J."/>
            <person name="Acer S.C."/>
            <person name="Aftuck L."/>
            <person name="Alexander A."/>
            <person name="An P."/>
            <person name="Anderson E."/>
            <person name="Anderson S."/>
            <person name="Arachi H."/>
            <person name="Azer M."/>
            <person name="Bachantsang P."/>
            <person name="Barry A."/>
            <person name="Bayul T."/>
            <person name="Berlin A."/>
            <person name="Bessette D."/>
            <person name="Bloom T."/>
            <person name="Blye J."/>
            <person name="Boguslavskiy L."/>
            <person name="Bonnet C."/>
            <person name="Boukhgalter B."/>
            <person name="Bourzgui I."/>
            <person name="Brown A."/>
            <person name="Cahill P."/>
            <person name="Channer S."/>
            <person name="Cheshatsang Y."/>
            <person name="Chuda L."/>
            <person name="Citroen M."/>
            <person name="Collymore A."/>
            <person name="Cooke P."/>
            <person name="Costello M."/>
            <person name="D'Aco K."/>
            <person name="Daza R."/>
            <person name="De Haan G."/>
            <person name="DeGray S."/>
            <person name="DeMaso C."/>
            <person name="Dhargay N."/>
            <person name="Dooley K."/>
            <person name="Dooley E."/>
            <person name="Doricent M."/>
            <person name="Dorje P."/>
            <person name="Dorjee K."/>
            <person name="Dupes A."/>
            <person name="Elong R."/>
            <person name="Falk J."/>
            <person name="Farina A."/>
            <person name="Faro S."/>
            <person name="Ferguson D."/>
            <person name="Fisher S."/>
            <person name="Foley C.D."/>
            <person name="Franke A."/>
            <person name="Friedrich D."/>
            <person name="Gadbois L."/>
            <person name="Gearin G."/>
            <person name="Gearin C.R."/>
            <person name="Giannoukos G."/>
            <person name="Goode T."/>
            <person name="Graham J."/>
            <person name="Grandbois E."/>
            <person name="Grewal S."/>
            <person name="Gyaltsen K."/>
            <person name="Hafez N."/>
            <person name="Hagos B."/>
            <person name="Hall J."/>
            <person name="Henson C."/>
            <person name="Hollinger A."/>
            <person name="Honan T."/>
            <person name="Huard M.D."/>
            <person name="Hughes L."/>
            <person name="Hurhula B."/>
            <person name="Husby M.E."/>
            <person name="Kamat A."/>
            <person name="Kanga B."/>
            <person name="Kashin S."/>
            <person name="Khazanovich D."/>
            <person name="Kisner P."/>
            <person name="Lance K."/>
            <person name="Lara M."/>
            <person name="Lee W."/>
            <person name="Lennon N."/>
            <person name="Letendre F."/>
            <person name="LeVine R."/>
            <person name="Lipovsky A."/>
            <person name="Liu X."/>
            <person name="Liu J."/>
            <person name="Liu S."/>
            <person name="Lokyitsang T."/>
            <person name="Lokyitsang Y."/>
            <person name="Lubonja R."/>
            <person name="Lui A."/>
            <person name="MacDonald P."/>
            <person name="Magnisalis V."/>
            <person name="Maru K."/>
            <person name="Matthews C."/>
            <person name="McCusker W."/>
            <person name="McDonough S."/>
            <person name="Mehta T."/>
            <person name="Meldrim J."/>
            <person name="Meneus L."/>
            <person name="Mihai O."/>
            <person name="Mihalev A."/>
            <person name="Mihova T."/>
            <person name="Mittelman R."/>
            <person name="Mlenga V."/>
            <person name="Montmayeur A."/>
            <person name="Mulrain L."/>
            <person name="Navidi A."/>
            <person name="Naylor J."/>
            <person name="Negash T."/>
            <person name="Nguyen T."/>
            <person name="Nguyen N."/>
            <person name="Nicol R."/>
            <person name="Norbu C."/>
            <person name="Norbu N."/>
            <person name="Novod N."/>
            <person name="O'Neill B."/>
            <person name="Osman S."/>
            <person name="Markiewicz E."/>
            <person name="Oyono O.L."/>
            <person name="Patti C."/>
            <person name="Phunkhang P."/>
            <person name="Pierre F."/>
            <person name="Priest M."/>
            <person name="Raghuraman S."/>
            <person name="Rege F."/>
            <person name="Reyes R."/>
            <person name="Rise C."/>
            <person name="Rogov P."/>
            <person name="Ross K."/>
            <person name="Ryan E."/>
            <person name="Settipalli S."/>
            <person name="Shea T."/>
            <person name="Sherpa N."/>
            <person name="Shi L."/>
            <person name="Shih D."/>
            <person name="Sparrow T."/>
            <person name="Spaulding J."/>
            <person name="Stalker J."/>
            <person name="Stange-Thomann N."/>
            <person name="Stavropoulos S."/>
            <person name="Stone C."/>
            <person name="Strader C."/>
            <person name="Tesfaye S."/>
            <person name="Thomson T."/>
            <person name="Thoulutsang Y."/>
            <person name="Thoulutsang D."/>
            <person name="Topham K."/>
            <person name="Topping I."/>
            <person name="Tsamla T."/>
            <person name="Vassiliev H."/>
            <person name="Vo A."/>
            <person name="Wangchuk T."/>
            <person name="Wangdi T."/>
            <person name="Weiand M."/>
            <person name="Wilkinson J."/>
            <person name="Wilson A."/>
            <person name="Yadav S."/>
            <person name="Young G."/>
            <person name="Yu Q."/>
            <person name="Zembek L."/>
            <person name="Zhong D."/>
            <person name="Zimmer A."/>
            <person name="Zwirko Z."/>
            <person name="Jaffe D.B."/>
            <person name="Alvarez P."/>
            <person name="Brockman W."/>
            <person name="Butler J."/>
            <person name="Chin C."/>
            <person name="Gnerre S."/>
            <person name="Grabherr M."/>
            <person name="Kleber M."/>
            <person name="Mauceli E."/>
            <person name="MacCallum I."/>
        </authorList>
    </citation>
    <scope>NUCLEOTIDE SEQUENCE [LARGE SCALE GENOMIC DNA]</scope>
    <source>
        <strain evidence="8">Tucson 15010-1051.87</strain>
    </source>
</reference>
<dbReference type="EMBL" id="CH940647">
    <property type="protein sequence ID" value="EDW70003.1"/>
    <property type="molecule type" value="Genomic_DNA"/>
</dbReference>
<keyword evidence="4 5" id="KW-0472">Membrane</keyword>
<feature type="transmembrane region" description="Helical" evidence="5">
    <location>
        <begin position="31"/>
        <end position="49"/>
    </location>
</feature>
<keyword evidence="2 5" id="KW-0812">Transmembrane</keyword>
<dbReference type="eggNOG" id="KOG1286">
    <property type="taxonomic scope" value="Eukaryota"/>
</dbReference>
<dbReference type="GO" id="GO:0000064">
    <property type="term" value="F:L-ornithine transmembrane transporter activity"/>
    <property type="evidence" value="ECO:0007669"/>
    <property type="project" value="TreeGrafter"/>
</dbReference>
<dbReference type="FunFam" id="1.20.1740.10:FF:000010">
    <property type="entry name" value="probable cationic amino acid transporter"/>
    <property type="match status" value="1"/>
</dbReference>
<sequence length="579" mass="64222">MSKRFGTQLSRRKIFEDDGPKLARILRLHDLTALGVGSTLGLGVYVLAGQVARHIAGPAVGICFAIAAVASLFAGLCYAEFASRVPRAGSAYIYSFVTMGEFVAFTIGWNLVLEYVVGTASVARGLTSYVDALVEYKISGALMSIVTFDFKYMSHYLDLMSFTMILLLTCLLAVGVRESSWLNNIFTVLNLVTISIVIVAGATKADIENWERAPSEVPDGHGTGGFLPYGIVGVMAGAAKCFYGFIGFDCIASTGEEAVNPKRDIPLAILISLLIIFLAYFFMAVVLTMMMPYYHIDPFAPLTNAFAYVEMNAIKWCVTVGSLSALCTALLGAMFPLPRILYAMAQDGLMFHYFSRIHPWTKTPMIATIVAGLVAAIIAMLLNLDQLIELGTIGVMLAYTIVAMGVVMMHYKDDKTNSENVTEVSFVTVLFQIFNISRTKESSSFTDCFVRIFLLIYVTLCVLFCAYFKFLHWRTIYGFILLGVTVFLMIFCMLVIFMQPKSTDFPVFKVPLVPFIPCLSILVNIFLMFQLMTFTWIAYTVWMIFGYIAYFGLMAVHFLVIGLTMKLAEGQFRNLKFVV</sequence>
<dbReference type="Proteomes" id="UP000008792">
    <property type="component" value="Unassembled WGS sequence"/>
</dbReference>
<keyword evidence="3 5" id="KW-1133">Transmembrane helix</keyword>
<feature type="transmembrane region" description="Helical" evidence="5">
    <location>
        <begin position="476"/>
        <end position="498"/>
    </location>
</feature>
<feature type="transmembrane region" description="Helical" evidence="5">
    <location>
        <begin position="156"/>
        <end position="174"/>
    </location>
</feature>
<dbReference type="Pfam" id="PF13906">
    <property type="entry name" value="AA_permease_C"/>
    <property type="match status" value="1"/>
</dbReference>
<dbReference type="GO" id="GO:0005886">
    <property type="term" value="C:plasma membrane"/>
    <property type="evidence" value="ECO:0007669"/>
    <property type="project" value="TreeGrafter"/>
</dbReference>
<feature type="domain" description="Cationic amino acid transporter C-terminal" evidence="6">
    <location>
        <begin position="508"/>
        <end position="557"/>
    </location>
</feature>
<feature type="transmembrane region" description="Helical" evidence="5">
    <location>
        <begin position="181"/>
        <end position="202"/>
    </location>
</feature>
<evidence type="ECO:0000256" key="1">
    <source>
        <dbReference type="ARBA" id="ARBA00004141"/>
    </source>
</evidence>
<evidence type="ECO:0000256" key="5">
    <source>
        <dbReference type="SAM" id="Phobius"/>
    </source>
</evidence>
<feature type="transmembrane region" description="Helical" evidence="5">
    <location>
        <begin position="510"/>
        <end position="530"/>
    </location>
</feature>
<feature type="transmembrane region" description="Helical" evidence="5">
    <location>
        <begin position="55"/>
        <end position="79"/>
    </location>
</feature>
<dbReference type="AlphaFoldDB" id="B4LDP2"/>
<dbReference type="InterPro" id="IPR002293">
    <property type="entry name" value="AA/rel_permease1"/>
</dbReference>
<dbReference type="PANTHER" id="PTHR43243:SF95">
    <property type="entry name" value="LD37241P"/>
    <property type="match status" value="1"/>
</dbReference>
<feature type="transmembrane region" description="Helical" evidence="5">
    <location>
        <begin position="267"/>
        <end position="293"/>
    </location>
</feature>
<evidence type="ECO:0000256" key="3">
    <source>
        <dbReference type="ARBA" id="ARBA00022989"/>
    </source>
</evidence>
<feature type="transmembrane region" description="Helical" evidence="5">
    <location>
        <begin position="226"/>
        <end position="246"/>
    </location>
</feature>
<dbReference type="Pfam" id="PF13520">
    <property type="entry name" value="AA_permease_2"/>
    <property type="match status" value="1"/>
</dbReference>
<organism evidence="7 8">
    <name type="scientific">Drosophila virilis</name>
    <name type="common">Fruit fly</name>
    <dbReference type="NCBI Taxonomy" id="7244"/>
    <lineage>
        <taxon>Eukaryota</taxon>
        <taxon>Metazoa</taxon>
        <taxon>Ecdysozoa</taxon>
        <taxon>Arthropoda</taxon>
        <taxon>Hexapoda</taxon>
        <taxon>Insecta</taxon>
        <taxon>Pterygota</taxon>
        <taxon>Neoptera</taxon>
        <taxon>Endopterygota</taxon>
        <taxon>Diptera</taxon>
        <taxon>Brachycera</taxon>
        <taxon>Muscomorpha</taxon>
        <taxon>Ephydroidea</taxon>
        <taxon>Drosophilidae</taxon>
        <taxon>Drosophila</taxon>
    </lineage>
</organism>
<dbReference type="GO" id="GO:0015189">
    <property type="term" value="F:L-lysine transmembrane transporter activity"/>
    <property type="evidence" value="ECO:0007669"/>
    <property type="project" value="TreeGrafter"/>
</dbReference>
<feature type="transmembrane region" description="Helical" evidence="5">
    <location>
        <begin position="313"/>
        <end position="342"/>
    </location>
</feature>
<dbReference type="HOGENOM" id="CLU_007946_15_7_1"/>
<protein>
    <recommendedName>
        <fullName evidence="6">Cationic amino acid transporter C-terminal domain-containing protein</fullName>
    </recommendedName>
</protein>
<comment type="subcellular location">
    <subcellularLocation>
        <location evidence="1">Membrane</location>
        <topology evidence="1">Multi-pass membrane protein</topology>
    </subcellularLocation>
</comment>
<dbReference type="OrthoDB" id="3900342at2759"/>
<feature type="transmembrane region" description="Helical" evidence="5">
    <location>
        <begin position="363"/>
        <end position="384"/>
    </location>
</feature>
<feature type="transmembrane region" description="Helical" evidence="5">
    <location>
        <begin position="536"/>
        <end position="563"/>
    </location>
</feature>
<accession>B4LDP2</accession>
<dbReference type="KEGG" id="dvi:6624645"/>
<dbReference type="PANTHER" id="PTHR43243">
    <property type="entry name" value="INNER MEMBRANE TRANSPORTER YGJI-RELATED"/>
    <property type="match status" value="1"/>
</dbReference>
<dbReference type="InterPro" id="IPR029485">
    <property type="entry name" value="CAT_C"/>
</dbReference>
<evidence type="ECO:0000313" key="8">
    <source>
        <dbReference type="Proteomes" id="UP000008792"/>
    </source>
</evidence>
<gene>
    <name evidence="7" type="primary">Dvir\GJ11800</name>
    <name evidence="7" type="ORF">Dvir_GJ11800</name>
</gene>
<feature type="transmembrane region" description="Helical" evidence="5">
    <location>
        <begin position="448"/>
        <end position="470"/>
    </location>
</feature>